<dbReference type="EMBL" id="CP012525">
    <property type="protein sequence ID" value="ALC43923.1"/>
    <property type="molecule type" value="Genomic_DNA"/>
</dbReference>
<evidence type="ECO:0000313" key="4">
    <source>
        <dbReference type="Proteomes" id="UP000494163"/>
    </source>
</evidence>
<accession>A0A0M3QWC8</accession>
<evidence type="ECO:0000256" key="2">
    <source>
        <dbReference type="SAM" id="SignalP"/>
    </source>
</evidence>
<evidence type="ECO:0000256" key="1">
    <source>
        <dbReference type="SAM" id="MobiDB-lite"/>
    </source>
</evidence>
<dbReference type="AlphaFoldDB" id="A0A0M3QWC8"/>
<dbReference type="Proteomes" id="UP000494163">
    <property type="component" value="Chromosome 3L"/>
</dbReference>
<feature type="compositionally biased region" description="Polar residues" evidence="1">
    <location>
        <begin position="70"/>
        <end position="80"/>
    </location>
</feature>
<keyword evidence="2" id="KW-0732">Signal</keyword>
<feature type="region of interest" description="Disordered" evidence="1">
    <location>
        <begin position="46"/>
        <end position="103"/>
    </location>
</feature>
<evidence type="ECO:0000313" key="3">
    <source>
        <dbReference type="EMBL" id="ALC43923.1"/>
    </source>
</evidence>
<reference evidence="3 4" key="1">
    <citation type="submission" date="2015-08" db="EMBL/GenBank/DDBJ databases">
        <title>Ancestral chromatin configuration constrains chromatin evolution on differentiating sex chromosomes in Drosophila.</title>
        <authorList>
            <person name="Zhou Q."/>
            <person name="Bachtrog D."/>
        </authorList>
    </citation>
    <scope>NUCLEOTIDE SEQUENCE [LARGE SCALE GENOMIC DNA]</scope>
    <source>
        <tissue evidence="3">Whole larvae</tissue>
    </source>
</reference>
<keyword evidence="4" id="KW-1185">Reference proteome</keyword>
<proteinExistence type="predicted"/>
<name>A0A0M3QWC8_DROBS</name>
<dbReference type="STRING" id="30019.A0A0M3QWC8"/>
<feature type="non-terminal residue" evidence="3">
    <location>
        <position position="1"/>
    </location>
</feature>
<organism evidence="3 4">
    <name type="scientific">Drosophila busckii</name>
    <name type="common">Fruit fly</name>
    <dbReference type="NCBI Taxonomy" id="30019"/>
    <lineage>
        <taxon>Eukaryota</taxon>
        <taxon>Metazoa</taxon>
        <taxon>Ecdysozoa</taxon>
        <taxon>Arthropoda</taxon>
        <taxon>Hexapoda</taxon>
        <taxon>Insecta</taxon>
        <taxon>Pterygota</taxon>
        <taxon>Neoptera</taxon>
        <taxon>Endopterygota</taxon>
        <taxon>Diptera</taxon>
        <taxon>Brachycera</taxon>
        <taxon>Muscomorpha</taxon>
        <taxon>Ephydroidea</taxon>
        <taxon>Drosophilidae</taxon>
        <taxon>Drosophila</taxon>
    </lineage>
</organism>
<dbReference type="OMA" id="NQANDKW"/>
<feature type="signal peptide" evidence="2">
    <location>
        <begin position="1"/>
        <end position="20"/>
    </location>
</feature>
<gene>
    <name evidence="3" type="ORF">Dbus_chr3Lg1089</name>
</gene>
<feature type="non-terminal residue" evidence="3">
    <location>
        <position position="103"/>
    </location>
</feature>
<dbReference type="OrthoDB" id="126772at2759"/>
<feature type="chain" id="PRO_5005788307" evidence="2">
    <location>
        <begin position="21"/>
        <end position="103"/>
    </location>
</feature>
<protein>
    <submittedName>
        <fullName evidence="3">CG13877</fullName>
    </submittedName>
</protein>
<sequence>LTYISIATLVLLALLYQVIAIDYTNPKSQVEYITDLHKDKPNFVPVTRPPLVTQTAPAPPAGDSKGFAYNAQTQTWTRLSPNAPPPEEGTLTWHQSNDKWLTH</sequence>